<evidence type="ECO:0000313" key="1">
    <source>
        <dbReference type="EMBL" id="TDQ54401.1"/>
    </source>
</evidence>
<dbReference type="OrthoDB" id="3199600at2"/>
<name>A0A4R6V5Z3_9ACTN</name>
<protein>
    <submittedName>
        <fullName evidence="1">Signal recognition particle receptor subunit beta</fullName>
    </submittedName>
</protein>
<dbReference type="PANTHER" id="PTHR42708">
    <property type="entry name" value="ATP/GTP-BINDING PROTEIN-RELATED"/>
    <property type="match status" value="1"/>
</dbReference>
<dbReference type="Gene3D" id="3.40.50.300">
    <property type="entry name" value="P-loop containing nucleotide triphosphate hydrolases"/>
    <property type="match status" value="1"/>
</dbReference>
<proteinExistence type="predicted"/>
<dbReference type="InterPro" id="IPR052705">
    <property type="entry name" value="Gliding_Motility_GTPase"/>
</dbReference>
<dbReference type="Proteomes" id="UP000295281">
    <property type="component" value="Unassembled WGS sequence"/>
</dbReference>
<gene>
    <name evidence="1" type="ORF">EV190_102235</name>
</gene>
<dbReference type="SUPFAM" id="SSF52540">
    <property type="entry name" value="P-loop containing nucleoside triphosphate hydrolases"/>
    <property type="match status" value="1"/>
</dbReference>
<evidence type="ECO:0000313" key="2">
    <source>
        <dbReference type="Proteomes" id="UP000295281"/>
    </source>
</evidence>
<dbReference type="InterPro" id="IPR027417">
    <property type="entry name" value="P-loop_NTPase"/>
</dbReference>
<sequence>MPSPVFDGSLTSVKVLVTGAPGAGKSTLVAALSDSPPLLVADLVYSADGLAEMSVSSWPGAFAAGAVVMNVGRRILPDGLVLALVGAPSAPWTDPMWDEALRDAAAAIVLAHPREVAAAYEHIALLEERGVPFVVAVSMVAGIPLPSSSAVRELLELASAVPVILCDLRLRASGVGLLRDALRVARDRLPALPPAMDDGHEGGRS</sequence>
<reference evidence="1 2" key="1">
    <citation type="submission" date="2019-03" db="EMBL/GenBank/DDBJ databases">
        <title>Genomic Encyclopedia of Type Strains, Phase IV (KMG-IV): sequencing the most valuable type-strain genomes for metagenomic binning, comparative biology and taxonomic classification.</title>
        <authorList>
            <person name="Goeker M."/>
        </authorList>
    </citation>
    <scope>NUCLEOTIDE SEQUENCE [LARGE SCALE GENOMIC DNA]</scope>
    <source>
        <strain evidence="1 2">DSM 46770</strain>
    </source>
</reference>
<comment type="caution">
    <text evidence="1">The sequence shown here is derived from an EMBL/GenBank/DDBJ whole genome shotgun (WGS) entry which is preliminary data.</text>
</comment>
<keyword evidence="1" id="KW-0675">Receptor</keyword>
<dbReference type="AlphaFoldDB" id="A0A4R6V5Z3"/>
<accession>A0A4R6V5Z3</accession>
<dbReference type="PANTHER" id="PTHR42708:SF1">
    <property type="entry name" value="GLIDING MOTILITY PROTEIN MGLA"/>
    <property type="match status" value="1"/>
</dbReference>
<organism evidence="1 2">
    <name type="scientific">Actinorugispora endophytica</name>
    <dbReference type="NCBI Taxonomy" id="1605990"/>
    <lineage>
        <taxon>Bacteria</taxon>
        <taxon>Bacillati</taxon>
        <taxon>Actinomycetota</taxon>
        <taxon>Actinomycetes</taxon>
        <taxon>Streptosporangiales</taxon>
        <taxon>Nocardiopsidaceae</taxon>
        <taxon>Actinorugispora</taxon>
    </lineage>
</organism>
<dbReference type="EMBL" id="SNYN01000002">
    <property type="protein sequence ID" value="TDQ54401.1"/>
    <property type="molecule type" value="Genomic_DNA"/>
</dbReference>
<keyword evidence="2" id="KW-1185">Reference proteome</keyword>
<dbReference type="RefSeq" id="WP_133740371.1">
    <property type="nucleotide sequence ID" value="NZ_SNYN01000002.1"/>
</dbReference>